<dbReference type="EMBL" id="CP018477">
    <property type="protein sequence ID" value="ASV74244.1"/>
    <property type="molecule type" value="Genomic_DNA"/>
</dbReference>
<organism evidence="3 4">
    <name type="scientific">Thermogutta terrifontis</name>
    <dbReference type="NCBI Taxonomy" id="1331910"/>
    <lineage>
        <taxon>Bacteria</taxon>
        <taxon>Pseudomonadati</taxon>
        <taxon>Planctomycetota</taxon>
        <taxon>Planctomycetia</taxon>
        <taxon>Pirellulales</taxon>
        <taxon>Thermoguttaceae</taxon>
        <taxon>Thermogutta</taxon>
    </lineage>
</organism>
<evidence type="ECO:0000256" key="2">
    <source>
        <dbReference type="SAM" id="Phobius"/>
    </source>
</evidence>
<keyword evidence="2" id="KW-0812">Transmembrane</keyword>
<name>A0A286RE51_9BACT</name>
<gene>
    <name evidence="3" type="ORF">THTE_1642</name>
</gene>
<feature type="region of interest" description="Disordered" evidence="1">
    <location>
        <begin position="156"/>
        <end position="188"/>
    </location>
</feature>
<evidence type="ECO:0000313" key="4">
    <source>
        <dbReference type="Proteomes" id="UP000215086"/>
    </source>
</evidence>
<protein>
    <submittedName>
        <fullName evidence="3">Uncharacterized protein</fullName>
    </submittedName>
</protein>
<dbReference type="Proteomes" id="UP000215086">
    <property type="component" value="Chromosome"/>
</dbReference>
<dbReference type="KEGG" id="ttf:THTE_1642"/>
<accession>A0A286RE51</accession>
<feature type="compositionally biased region" description="Polar residues" evidence="1">
    <location>
        <begin position="160"/>
        <end position="181"/>
    </location>
</feature>
<evidence type="ECO:0000256" key="1">
    <source>
        <dbReference type="SAM" id="MobiDB-lite"/>
    </source>
</evidence>
<proteinExistence type="predicted"/>
<evidence type="ECO:0000313" key="3">
    <source>
        <dbReference type="EMBL" id="ASV74244.1"/>
    </source>
</evidence>
<dbReference type="AlphaFoldDB" id="A0A286RE51"/>
<reference evidence="3 4" key="1">
    <citation type="journal article" name="Front. Microbiol.">
        <title>Sugar Metabolism of the First Thermophilic Planctomycete Thermogutta terrifontis: Comparative Genomic and Transcriptomic Approaches.</title>
        <authorList>
            <person name="Elcheninov A.G."/>
            <person name="Menzel P."/>
            <person name="Gudbergsdottir S.R."/>
            <person name="Slesarev A.I."/>
            <person name="Kadnikov V.V."/>
            <person name="Krogh A."/>
            <person name="Bonch-Osmolovskaya E.A."/>
            <person name="Peng X."/>
            <person name="Kublanov I.V."/>
        </authorList>
    </citation>
    <scope>NUCLEOTIDE SEQUENCE [LARGE SCALE GENOMIC DNA]</scope>
    <source>
        <strain evidence="3 4">R1</strain>
    </source>
</reference>
<keyword evidence="2" id="KW-0472">Membrane</keyword>
<feature type="transmembrane region" description="Helical" evidence="2">
    <location>
        <begin position="39"/>
        <end position="61"/>
    </location>
</feature>
<keyword evidence="4" id="KW-1185">Reference proteome</keyword>
<keyword evidence="2" id="KW-1133">Transmembrane helix</keyword>
<sequence length="188" mass="20615">MPEIARMLRDFSIMQQTEPQRIVRSPGKRRRSGTTAVELVVAVTLLAVLTGICGELIVSTVRLRREERKRAWALQEAANVMETLFAKPWDELSVGKKEVRPCSPAGQSVLESAVVRQEVFAAGKGRRLVVTVEWPNGEGKLPGSVSLVAYRFPTVGAPPASQSSRPSGPTRQLVQDTNVQRVANDRGE</sequence>